<dbReference type="GO" id="GO:0005886">
    <property type="term" value="C:plasma membrane"/>
    <property type="evidence" value="ECO:0007669"/>
    <property type="project" value="InterPro"/>
</dbReference>
<dbReference type="Pfam" id="PF02632">
    <property type="entry name" value="BioY"/>
    <property type="match status" value="1"/>
</dbReference>
<proteinExistence type="predicted"/>
<feature type="transmembrane region" description="Helical" evidence="1">
    <location>
        <begin position="186"/>
        <end position="211"/>
    </location>
</feature>
<dbReference type="InterPro" id="IPR003784">
    <property type="entry name" value="BioY"/>
</dbReference>
<feature type="transmembrane region" description="Helical" evidence="1">
    <location>
        <begin position="28"/>
        <end position="46"/>
    </location>
</feature>
<organism evidence="2">
    <name type="scientific">marine metagenome</name>
    <dbReference type="NCBI Taxonomy" id="408172"/>
    <lineage>
        <taxon>unclassified sequences</taxon>
        <taxon>metagenomes</taxon>
        <taxon>ecological metagenomes</taxon>
    </lineage>
</organism>
<evidence type="ECO:0008006" key="3">
    <source>
        <dbReference type="Google" id="ProtNLM"/>
    </source>
</evidence>
<evidence type="ECO:0000313" key="2">
    <source>
        <dbReference type="EMBL" id="SVC15941.1"/>
    </source>
</evidence>
<accession>A0A382JZS3</accession>
<dbReference type="GO" id="GO:0015225">
    <property type="term" value="F:biotin transmembrane transporter activity"/>
    <property type="evidence" value="ECO:0007669"/>
    <property type="project" value="InterPro"/>
</dbReference>
<feature type="transmembrane region" description="Helical" evidence="1">
    <location>
        <begin position="121"/>
        <end position="142"/>
    </location>
</feature>
<feature type="transmembrane region" description="Helical" evidence="1">
    <location>
        <begin position="151"/>
        <end position="174"/>
    </location>
</feature>
<gene>
    <name evidence="2" type="ORF">METZ01_LOCUS268795</name>
</gene>
<feature type="transmembrane region" description="Helical" evidence="1">
    <location>
        <begin position="78"/>
        <end position="101"/>
    </location>
</feature>
<evidence type="ECO:0000256" key="1">
    <source>
        <dbReference type="SAM" id="Phobius"/>
    </source>
</evidence>
<dbReference type="PIRSF" id="PIRSF016661">
    <property type="entry name" value="BioY"/>
    <property type="match status" value="1"/>
</dbReference>
<keyword evidence="1" id="KW-0472">Membrane</keyword>
<dbReference type="EMBL" id="UINC01076614">
    <property type="protein sequence ID" value="SVC15941.1"/>
    <property type="molecule type" value="Genomic_DNA"/>
</dbReference>
<dbReference type="PANTHER" id="PTHR34295:SF1">
    <property type="entry name" value="BIOTIN TRANSPORTER BIOY"/>
    <property type="match status" value="1"/>
</dbReference>
<keyword evidence="1" id="KW-0812">Transmembrane</keyword>
<sequence length="220" mass="23196">MYSPTQAATLIDALLPTSQLNRRIARDVLLIVGFSLFTALMARFVIHLSFTPVPITGQTLAVLLTGATLGSRRGAAALALYLVEGSVFPVFAGGSGADFLFQANAGGYIFGFSSGSAGLVWNLASGGYIIGFIPAAFVVGYLCERGWDRRVWILLAMGAGNIVLYIPGLLQLSLFVPNDKVLEFGLYPFIFGDLAKLYVASLAVPSAWALAGRLGGKPGD</sequence>
<protein>
    <recommendedName>
        <fullName evidence="3">Biotin transporter</fullName>
    </recommendedName>
</protein>
<dbReference type="AlphaFoldDB" id="A0A382JZS3"/>
<name>A0A382JZS3_9ZZZZ</name>
<dbReference type="Gene3D" id="1.10.1760.20">
    <property type="match status" value="2"/>
</dbReference>
<keyword evidence="1" id="KW-1133">Transmembrane helix</keyword>
<feature type="transmembrane region" description="Helical" evidence="1">
    <location>
        <begin position="52"/>
        <end position="71"/>
    </location>
</feature>
<dbReference type="PANTHER" id="PTHR34295">
    <property type="entry name" value="BIOTIN TRANSPORTER BIOY"/>
    <property type="match status" value="1"/>
</dbReference>
<reference evidence="2" key="1">
    <citation type="submission" date="2018-05" db="EMBL/GenBank/DDBJ databases">
        <authorList>
            <person name="Lanie J.A."/>
            <person name="Ng W.-L."/>
            <person name="Kazmierczak K.M."/>
            <person name="Andrzejewski T.M."/>
            <person name="Davidsen T.M."/>
            <person name="Wayne K.J."/>
            <person name="Tettelin H."/>
            <person name="Glass J.I."/>
            <person name="Rusch D."/>
            <person name="Podicherti R."/>
            <person name="Tsui H.-C.T."/>
            <person name="Winkler M.E."/>
        </authorList>
    </citation>
    <scope>NUCLEOTIDE SEQUENCE</scope>
</reference>